<dbReference type="Proteomes" id="UP000470404">
    <property type="component" value="Unassembled WGS sequence"/>
</dbReference>
<keyword evidence="4 10" id="KW-0067">ATP-binding</keyword>
<dbReference type="InterPro" id="IPR027417">
    <property type="entry name" value="P-loop_NTPase"/>
</dbReference>
<proteinExistence type="predicted"/>
<feature type="transmembrane region" description="Helical" evidence="7">
    <location>
        <begin position="241"/>
        <end position="264"/>
    </location>
</feature>
<dbReference type="SMART" id="SM00382">
    <property type="entry name" value="AAA"/>
    <property type="match status" value="1"/>
</dbReference>
<comment type="caution">
    <text evidence="10">The sequence shown here is derived from an EMBL/GenBank/DDBJ whole genome shotgun (WGS) entry which is preliminary data.</text>
</comment>
<dbReference type="PROSITE" id="PS50929">
    <property type="entry name" value="ABC_TM1F"/>
    <property type="match status" value="1"/>
</dbReference>
<keyword evidence="3" id="KW-0547">Nucleotide-binding</keyword>
<evidence type="ECO:0000313" key="11">
    <source>
        <dbReference type="Proteomes" id="UP000470404"/>
    </source>
</evidence>
<protein>
    <submittedName>
        <fullName evidence="10">ABC transporter ATP-binding protein</fullName>
    </submittedName>
</protein>
<dbReference type="Gene3D" id="3.40.50.300">
    <property type="entry name" value="P-loop containing nucleotide triphosphate hydrolases"/>
    <property type="match status" value="1"/>
</dbReference>
<dbReference type="SUPFAM" id="SSF52540">
    <property type="entry name" value="P-loop containing nucleoside triphosphate hydrolases"/>
    <property type="match status" value="1"/>
</dbReference>
<dbReference type="InterPro" id="IPR003439">
    <property type="entry name" value="ABC_transporter-like_ATP-bd"/>
</dbReference>
<evidence type="ECO:0000256" key="3">
    <source>
        <dbReference type="ARBA" id="ARBA00022741"/>
    </source>
</evidence>
<dbReference type="SUPFAM" id="SSF90123">
    <property type="entry name" value="ABC transporter transmembrane region"/>
    <property type="match status" value="1"/>
</dbReference>
<feature type="transmembrane region" description="Helical" evidence="7">
    <location>
        <begin position="53"/>
        <end position="70"/>
    </location>
</feature>
<evidence type="ECO:0000256" key="4">
    <source>
        <dbReference type="ARBA" id="ARBA00022840"/>
    </source>
</evidence>
<gene>
    <name evidence="10" type="ORF">G3I59_20650</name>
</gene>
<dbReference type="InterPro" id="IPR011527">
    <property type="entry name" value="ABC1_TM_dom"/>
</dbReference>
<evidence type="ECO:0000259" key="9">
    <source>
        <dbReference type="PROSITE" id="PS50929"/>
    </source>
</evidence>
<keyword evidence="11" id="KW-1185">Reference proteome</keyword>
<dbReference type="Gene3D" id="1.20.1560.10">
    <property type="entry name" value="ABC transporter type 1, transmembrane domain"/>
    <property type="match status" value="1"/>
</dbReference>
<evidence type="ECO:0000256" key="6">
    <source>
        <dbReference type="ARBA" id="ARBA00023136"/>
    </source>
</evidence>
<dbReference type="InterPro" id="IPR039421">
    <property type="entry name" value="Type_1_exporter"/>
</dbReference>
<keyword evidence="6 7" id="KW-0472">Membrane</keyword>
<accession>A0ABX0BYW7</accession>
<dbReference type="Pfam" id="PF00005">
    <property type="entry name" value="ABC_tran"/>
    <property type="match status" value="1"/>
</dbReference>
<sequence length="570" mass="60804">MIRLLLRVLGQKYARPLRRTVALMVAAAVIEGVSYALLVPTFRAVFSPAPETAWPWIIAFAVAIAAYGVVRYISDLMGFRVGAALLRGTYHRLGDHLAALPTGWFSASRIGDVSVLAGRGVLQAMSAIAHLLGPLISATVTPATIAIVIFCVDWRVGLATFAVAPAIIALRFRTEKSTTSADTDRMTREQEATGRVVEFLHAQPVLRAGSRNTERFELLDRSLRELETSARRATIATLPGALGLTAVVQAAFTALLALAAYLAVGGQLRAPDALAILLLATLSTNPLLSLNEIRGKIRGARTVLVGIDDVLRTEPLPVAVQPETPAQHSLELEAVTLRAGDRTVIDDVSLIARSGQRLALIGPSGAGKSTILKLLARFSDVDSGAVRVGGVDVRNIDPATLMAQFSIVFQDVYLFAGTIEQNIRLGRPGATDAEVRAAAAAAQLDDVISRLPEGWATEVGEGGARLSGGERQRVSIARALLKNAPIVLLDEVTSALDPVNDAAVHAGIDRLCEGRTVVMVAHRERSVRGADRIVFIDNGRVLEQGTHAELLHLNGRYAEYWKLSDPSGVA</sequence>
<keyword evidence="5 7" id="KW-1133">Transmembrane helix</keyword>
<dbReference type="Pfam" id="PF00664">
    <property type="entry name" value="ABC_membrane"/>
    <property type="match status" value="1"/>
</dbReference>
<dbReference type="PROSITE" id="PS50893">
    <property type="entry name" value="ABC_TRANSPORTER_2"/>
    <property type="match status" value="1"/>
</dbReference>
<feature type="transmembrane region" description="Helical" evidence="7">
    <location>
        <begin position="21"/>
        <end position="41"/>
    </location>
</feature>
<dbReference type="EMBL" id="JAAGNC010000095">
    <property type="protein sequence ID" value="NEC57943.1"/>
    <property type="molecule type" value="Genomic_DNA"/>
</dbReference>
<dbReference type="RefSeq" id="WP_067581876.1">
    <property type="nucleotide sequence ID" value="NZ_JAAGNC010000095.1"/>
</dbReference>
<evidence type="ECO:0000256" key="7">
    <source>
        <dbReference type="SAM" id="Phobius"/>
    </source>
</evidence>
<name>A0ABX0BYW7_9PSEU</name>
<reference evidence="10 11" key="1">
    <citation type="submission" date="2020-01" db="EMBL/GenBank/DDBJ databases">
        <title>Insect and environment-associated Actinomycetes.</title>
        <authorList>
            <person name="Currrie C."/>
            <person name="Chevrette M."/>
            <person name="Carlson C."/>
            <person name="Stubbendieck R."/>
            <person name="Wendt-Pienkowski E."/>
        </authorList>
    </citation>
    <scope>NUCLEOTIDE SEQUENCE [LARGE SCALE GENOMIC DNA]</scope>
    <source>
        <strain evidence="10 11">SID8386</strain>
    </source>
</reference>
<keyword evidence="2 7" id="KW-0812">Transmembrane</keyword>
<evidence type="ECO:0000256" key="2">
    <source>
        <dbReference type="ARBA" id="ARBA00022692"/>
    </source>
</evidence>
<feature type="transmembrane region" description="Helical" evidence="7">
    <location>
        <begin position="128"/>
        <end position="150"/>
    </location>
</feature>
<feature type="domain" description="ABC transporter" evidence="8">
    <location>
        <begin position="330"/>
        <end position="563"/>
    </location>
</feature>
<organism evidence="10 11">
    <name type="scientific">Amycolatopsis rubida</name>
    <dbReference type="NCBI Taxonomy" id="112413"/>
    <lineage>
        <taxon>Bacteria</taxon>
        <taxon>Bacillati</taxon>
        <taxon>Actinomycetota</taxon>
        <taxon>Actinomycetes</taxon>
        <taxon>Pseudonocardiales</taxon>
        <taxon>Pseudonocardiaceae</taxon>
        <taxon>Amycolatopsis</taxon>
    </lineage>
</organism>
<evidence type="ECO:0000313" key="10">
    <source>
        <dbReference type="EMBL" id="NEC57943.1"/>
    </source>
</evidence>
<dbReference type="InterPro" id="IPR036640">
    <property type="entry name" value="ABC1_TM_sf"/>
</dbReference>
<evidence type="ECO:0000256" key="1">
    <source>
        <dbReference type="ARBA" id="ARBA00004651"/>
    </source>
</evidence>
<evidence type="ECO:0000256" key="5">
    <source>
        <dbReference type="ARBA" id="ARBA00022989"/>
    </source>
</evidence>
<dbReference type="GO" id="GO:0005524">
    <property type="term" value="F:ATP binding"/>
    <property type="evidence" value="ECO:0007669"/>
    <property type="project" value="UniProtKB-KW"/>
</dbReference>
<dbReference type="InterPro" id="IPR003593">
    <property type="entry name" value="AAA+_ATPase"/>
</dbReference>
<dbReference type="PANTHER" id="PTHR24221:SF590">
    <property type="entry name" value="COMPONENT LINKED WITH THE ASSEMBLY OF CYTOCHROME' TRANSPORT TRANSMEMBRANE ATP-BINDING PROTEIN ABC TRANSPORTER CYDD-RELATED"/>
    <property type="match status" value="1"/>
</dbReference>
<dbReference type="InterPro" id="IPR017871">
    <property type="entry name" value="ABC_transporter-like_CS"/>
</dbReference>
<evidence type="ECO:0000259" key="8">
    <source>
        <dbReference type="PROSITE" id="PS50893"/>
    </source>
</evidence>
<dbReference type="PROSITE" id="PS00211">
    <property type="entry name" value="ABC_TRANSPORTER_1"/>
    <property type="match status" value="1"/>
</dbReference>
<feature type="transmembrane region" description="Helical" evidence="7">
    <location>
        <begin position="156"/>
        <end position="172"/>
    </location>
</feature>
<dbReference type="PANTHER" id="PTHR24221">
    <property type="entry name" value="ATP-BINDING CASSETTE SUB-FAMILY B"/>
    <property type="match status" value="1"/>
</dbReference>
<comment type="subcellular location">
    <subcellularLocation>
        <location evidence="1">Cell membrane</location>
        <topology evidence="1">Multi-pass membrane protein</topology>
    </subcellularLocation>
</comment>
<feature type="domain" description="ABC transmembrane type-1" evidence="9">
    <location>
        <begin position="21"/>
        <end position="290"/>
    </location>
</feature>